<dbReference type="PANTHER" id="PTHR15410">
    <property type="entry name" value="HIRA-INTERACTING PROTEIN 3"/>
    <property type="match status" value="1"/>
</dbReference>
<evidence type="ECO:0000259" key="2">
    <source>
        <dbReference type="PROSITE" id="PS51998"/>
    </source>
</evidence>
<reference evidence="3" key="1">
    <citation type="journal article" date="2023" name="Genome Biol. Evol.">
        <title>First Whole Genome Sequence and Flow Cytometry Genome Size Data for the Lichen-Forming Fungus Ramalina farinacea (Ascomycota).</title>
        <authorList>
            <person name="Llewellyn T."/>
            <person name="Mian S."/>
            <person name="Hill R."/>
            <person name="Leitch I.J."/>
            <person name="Gaya E."/>
        </authorList>
    </citation>
    <scope>NUCLEOTIDE SEQUENCE</scope>
    <source>
        <strain evidence="3">LIQ254RAFAR</strain>
    </source>
</reference>
<name>A0AA43QGB6_9LECA</name>
<dbReference type="EMBL" id="JAPUFD010000001">
    <property type="protein sequence ID" value="MDI1485109.1"/>
    <property type="molecule type" value="Genomic_DNA"/>
</dbReference>
<gene>
    <name evidence="3" type="ORF">OHK93_000244</name>
</gene>
<keyword evidence="4" id="KW-1185">Reference proteome</keyword>
<proteinExistence type="predicted"/>
<evidence type="ECO:0000313" key="3">
    <source>
        <dbReference type="EMBL" id="MDI1485109.1"/>
    </source>
</evidence>
<organism evidence="3 4">
    <name type="scientific">Ramalina farinacea</name>
    <dbReference type="NCBI Taxonomy" id="258253"/>
    <lineage>
        <taxon>Eukaryota</taxon>
        <taxon>Fungi</taxon>
        <taxon>Dikarya</taxon>
        <taxon>Ascomycota</taxon>
        <taxon>Pezizomycotina</taxon>
        <taxon>Lecanoromycetes</taxon>
        <taxon>OSLEUM clade</taxon>
        <taxon>Lecanoromycetidae</taxon>
        <taxon>Lecanorales</taxon>
        <taxon>Lecanorineae</taxon>
        <taxon>Ramalinaceae</taxon>
        <taxon>Ramalina</taxon>
    </lineage>
</organism>
<dbReference type="PROSITE" id="PS51998">
    <property type="entry name" value="DEK_C"/>
    <property type="match status" value="1"/>
</dbReference>
<protein>
    <recommendedName>
        <fullName evidence="2">DEK-C domain-containing protein</fullName>
    </recommendedName>
</protein>
<accession>A0AA43QGB6</accession>
<evidence type="ECO:0000313" key="4">
    <source>
        <dbReference type="Proteomes" id="UP001161017"/>
    </source>
</evidence>
<feature type="domain" description="DEK-C" evidence="2">
    <location>
        <begin position="3"/>
        <end position="68"/>
    </location>
</feature>
<dbReference type="GO" id="GO:0005634">
    <property type="term" value="C:nucleus"/>
    <property type="evidence" value="ECO:0007669"/>
    <property type="project" value="TreeGrafter"/>
</dbReference>
<dbReference type="PANTHER" id="PTHR15410:SF2">
    <property type="entry name" value="HIRA-INTERACTING PROTEIN 3"/>
    <property type="match status" value="1"/>
</dbReference>
<feature type="compositionally biased region" description="Acidic residues" evidence="1">
    <location>
        <begin position="346"/>
        <end position="355"/>
    </location>
</feature>
<feature type="region of interest" description="Disordered" evidence="1">
    <location>
        <begin position="306"/>
        <end position="355"/>
    </location>
</feature>
<evidence type="ECO:0000256" key="1">
    <source>
        <dbReference type="SAM" id="MobiDB-lite"/>
    </source>
</evidence>
<feature type="compositionally biased region" description="Basic and acidic residues" evidence="1">
    <location>
        <begin position="173"/>
        <end position="187"/>
    </location>
</feature>
<dbReference type="InterPro" id="IPR037647">
    <property type="entry name" value="HIRIP3"/>
</dbReference>
<comment type="caution">
    <text evidence="3">The sequence shown here is derived from an EMBL/GenBank/DDBJ whole genome shotgun (WGS) entry which is preliminary data.</text>
</comment>
<sequence length="355" mass="39079">MSVPSHAKLERALREAVRDVYKNGDLENLTVKRIRKAVQEKLALEEDFFKTNDHWKDESKSVIQSEVDAHDGADVDSQAEAASLNGQLSPARVPVSKSAAKAREAQLQRASPDSIASKPKKKRKLSPADGEEPKKQRLTAKPSVKHSQKPSKSAEAEADDEAASSRASSTMVEYHDGEAGDKVKESESEMSVVLDEDPKAPKKKRRRKSESKQSASGQAKTSKKSKSSEGPGDPDAEEIKRLQGWLIKCGIRKMWYKELAPHDGSKAKIKHLKEMLADAGMNGRYSKEKADSIREERELKADLEAVQQGEKAWGKAEEENDGPDGGAEGSRPKRRLAKGLQGLDFLNDDDGEETD</sequence>
<dbReference type="AlphaFoldDB" id="A0AA43QGB6"/>
<dbReference type="InterPro" id="IPR014876">
    <property type="entry name" value="DEK_C"/>
</dbReference>
<dbReference type="Pfam" id="PF08766">
    <property type="entry name" value="DEK_C"/>
    <property type="match status" value="1"/>
</dbReference>
<dbReference type="Proteomes" id="UP001161017">
    <property type="component" value="Unassembled WGS sequence"/>
</dbReference>
<feature type="region of interest" description="Disordered" evidence="1">
    <location>
        <begin position="82"/>
        <end position="238"/>
    </location>
</feature>